<dbReference type="InterPro" id="IPR025569">
    <property type="entry name" value="DUF4335"/>
</dbReference>
<organism evidence="3">
    <name type="scientific">Lyngbya confervoides BDU141951</name>
    <dbReference type="NCBI Taxonomy" id="1574623"/>
    <lineage>
        <taxon>Bacteria</taxon>
        <taxon>Bacillati</taxon>
        <taxon>Cyanobacteriota</taxon>
        <taxon>Cyanophyceae</taxon>
        <taxon>Oscillatoriophycideae</taxon>
        <taxon>Oscillatoriales</taxon>
        <taxon>Microcoleaceae</taxon>
        <taxon>Lyngbya</taxon>
    </lineage>
</organism>
<keyword evidence="2" id="KW-0812">Transmembrane</keyword>
<dbReference type="Pfam" id="PF14233">
    <property type="entry name" value="DUF4335"/>
    <property type="match status" value="1"/>
</dbReference>
<keyword evidence="2" id="KW-1133">Transmembrane helix</keyword>
<feature type="compositionally biased region" description="Low complexity" evidence="1">
    <location>
        <begin position="210"/>
        <end position="221"/>
    </location>
</feature>
<dbReference type="EMBL" id="JTHE02000003">
    <property type="protein sequence ID" value="NEV69328.1"/>
    <property type="molecule type" value="Genomic_DNA"/>
</dbReference>
<reference evidence="3" key="3">
    <citation type="submission" date="2020-02" db="EMBL/GenBank/DDBJ databases">
        <authorList>
            <person name="Sarangi A.N."/>
            <person name="Ghosh S."/>
            <person name="Mukherjee M."/>
            <person name="Tripathy S."/>
        </authorList>
    </citation>
    <scope>NUCLEOTIDE SEQUENCE</scope>
    <source>
        <strain evidence="3">BDU141951</strain>
    </source>
</reference>
<comment type="caution">
    <text evidence="3">The sequence shown here is derived from an EMBL/GenBank/DDBJ whole genome shotgun (WGS) entry which is preliminary data.</text>
</comment>
<gene>
    <name evidence="3" type="ORF">QQ91_019720</name>
</gene>
<evidence type="ECO:0000256" key="2">
    <source>
        <dbReference type="SAM" id="Phobius"/>
    </source>
</evidence>
<evidence type="ECO:0000313" key="3">
    <source>
        <dbReference type="EMBL" id="NEV69328.1"/>
    </source>
</evidence>
<protein>
    <submittedName>
        <fullName evidence="3">DUF4335 domain-containing protein</fullName>
    </submittedName>
</protein>
<sequence length="390" mass="41156">MTAQRQYILPNCNLIVEGLVTGDEADPTSPLTVVLNTECTFPGTPDRLSGGREFLNALVKTVSDYAQSLLSGVPYPIATTPTADHPVILQPTEDHRHQLIATLTDANGAEMQQAIALNTVQLFDLVEAVDQLLADAFTLPDMALQVTPLNRRHARPAEPVAQRVIPAAVGVSALAVASVLLFIVPVPEFEPQRSDREEQSELVDPNTTNGADSGAAAPGSDEANDPNAESTSATPDPSADAETDPGTEATSETSELTTSEDVADPVAAGIALGRLSTAPAIADDDLLADLETEVTNTLEAALEDLADDGGLAFDDALIYRIAVSTEGDILGYKYENDAALENVDRTPLPQLTFIPIDVEQAISEPVAQFRLTLQPDGTVELTPVEATDAE</sequence>
<name>A0A0C1Y9P5_9CYAN</name>
<feature type="transmembrane region" description="Helical" evidence="2">
    <location>
        <begin position="164"/>
        <end position="186"/>
    </location>
</feature>
<feature type="region of interest" description="Disordered" evidence="1">
    <location>
        <begin position="191"/>
        <end position="262"/>
    </location>
</feature>
<proteinExistence type="predicted"/>
<evidence type="ECO:0000256" key="1">
    <source>
        <dbReference type="SAM" id="MobiDB-lite"/>
    </source>
</evidence>
<accession>A0A0C1Y9P5</accession>
<dbReference type="AlphaFoldDB" id="A0A0C1Y9P5"/>
<feature type="compositionally biased region" description="Low complexity" evidence="1">
    <location>
        <begin position="247"/>
        <end position="260"/>
    </location>
</feature>
<keyword evidence="2" id="KW-0472">Membrane</keyword>
<reference evidence="3" key="1">
    <citation type="submission" date="2014-11" db="EMBL/GenBank/DDBJ databases">
        <authorList>
            <person name="Malar M.C."/>
            <person name="Sen D."/>
            <person name="Tripathy S."/>
        </authorList>
    </citation>
    <scope>NUCLEOTIDE SEQUENCE</scope>
    <source>
        <strain evidence="3">BDU141951</strain>
    </source>
</reference>
<reference evidence="3" key="2">
    <citation type="journal article" date="2015" name="Genome Announc.">
        <title>Draft Genome Sequence of Filamentous Marine Cyanobacterium Lyngbya confervoides Strain BDU141951.</title>
        <authorList>
            <person name="Chandrababunaidu M.M."/>
            <person name="Sen D."/>
            <person name="Tripathy S."/>
        </authorList>
    </citation>
    <scope>NUCLEOTIDE SEQUENCE</scope>
    <source>
        <strain evidence="3">BDU141951</strain>
    </source>
</reference>